<reference evidence="4 5" key="1">
    <citation type="submission" date="2016-05" db="EMBL/GenBank/DDBJ databases">
        <authorList>
            <person name="Lavstsen T."/>
            <person name="Jespersen J.S."/>
        </authorList>
    </citation>
    <scope>NUCLEOTIDE SEQUENCE [LARGE SCALE GENOMIC DNA]</scope>
    <source>
        <strain evidence="4 5">YLB-01</strain>
    </source>
</reference>
<keyword evidence="5" id="KW-1185">Reference proteome</keyword>
<feature type="active site" description="Proton acceptor" evidence="1">
    <location>
        <position position="195"/>
    </location>
</feature>
<dbReference type="InterPro" id="IPR015422">
    <property type="entry name" value="PyrdxlP-dep_Trfase_small"/>
</dbReference>
<dbReference type="PIRSF" id="PIRSF000390">
    <property type="entry name" value="PLP_StrS"/>
    <property type="match status" value="1"/>
</dbReference>
<protein>
    <submittedName>
        <fullName evidence="4">DegT/DnrJ/EryC1/StrS aminotransferase</fullName>
    </submittedName>
</protein>
<comment type="similarity">
    <text evidence="3">Belongs to the DegT/DnrJ/EryC1 family.</text>
</comment>
<dbReference type="STRING" id="904291.A7J15_03875"/>
<evidence type="ECO:0000313" key="5">
    <source>
        <dbReference type="Proteomes" id="UP000093355"/>
    </source>
</evidence>
<dbReference type="SUPFAM" id="SSF53383">
    <property type="entry name" value="PLP-dependent transferases"/>
    <property type="match status" value="1"/>
</dbReference>
<proteinExistence type="inferred from homology"/>
<dbReference type="Gene3D" id="3.90.1150.10">
    <property type="entry name" value="Aspartate Aminotransferase, domain 1"/>
    <property type="match status" value="1"/>
</dbReference>
<keyword evidence="4" id="KW-0808">Transferase</keyword>
<organism evidence="4 5">
    <name type="scientific">Microbacterium sediminis</name>
    <dbReference type="NCBI Taxonomy" id="904291"/>
    <lineage>
        <taxon>Bacteria</taxon>
        <taxon>Bacillati</taxon>
        <taxon>Actinomycetota</taxon>
        <taxon>Actinomycetes</taxon>
        <taxon>Micrococcales</taxon>
        <taxon>Microbacteriaceae</taxon>
        <taxon>Microbacterium</taxon>
    </lineage>
</organism>
<dbReference type="PANTHER" id="PTHR30244:SF30">
    <property type="entry name" value="BLR5990 PROTEIN"/>
    <property type="match status" value="1"/>
</dbReference>
<keyword evidence="2 3" id="KW-0663">Pyridoxal phosphate</keyword>
<sequence length="378" mass="40293">MSYIPLSVPNLSELEAQHVNRALESGFVSSVGPDVSSFEETFARYVGAKYAVACASGTAALHVALQVVGVTRERDVICADFTFAGSGNPIAYLGAQPVFVDSEWRTWNMDPQLVVEEIERRAAAGEPQPAAVEIVHVLGQPADAAPILEVCARYGIPVVEDAAESLGARWSSGVLAGRHTGTVGTIGCFSFNGNKIATTGGGGMVVTDDAELAAAVRHLTTQAKVPGVGYLHDVVGYNYRLTNLAAALGNAQLARIDDFVAAKRRFAARYDQAFSDLPLVVPPRVEGFDSTYWLYSVLTADEMERDRLLEALDSAGIGARALWRPLHMQPAYGEPAHIGGHVGRALFERGVSLPSSTGMTDEEQDRVIAAVRDFFGAA</sequence>
<evidence type="ECO:0000256" key="3">
    <source>
        <dbReference type="RuleBase" id="RU004508"/>
    </source>
</evidence>
<keyword evidence="4" id="KW-0032">Aminotransferase</keyword>
<dbReference type="RefSeq" id="WP_067024784.1">
    <property type="nucleotide sequence ID" value="NZ_CP038256.1"/>
</dbReference>
<name>A0A1B9NDL7_9MICO</name>
<comment type="caution">
    <text evidence="4">The sequence shown here is derived from an EMBL/GenBank/DDBJ whole genome shotgun (WGS) entry which is preliminary data.</text>
</comment>
<dbReference type="Proteomes" id="UP000093355">
    <property type="component" value="Unassembled WGS sequence"/>
</dbReference>
<dbReference type="Pfam" id="PF01041">
    <property type="entry name" value="DegT_DnrJ_EryC1"/>
    <property type="match status" value="1"/>
</dbReference>
<dbReference type="InterPro" id="IPR015424">
    <property type="entry name" value="PyrdxlP-dep_Trfase"/>
</dbReference>
<dbReference type="AlphaFoldDB" id="A0A1B9NDL7"/>
<dbReference type="GO" id="GO:0000271">
    <property type="term" value="P:polysaccharide biosynthetic process"/>
    <property type="evidence" value="ECO:0007669"/>
    <property type="project" value="TreeGrafter"/>
</dbReference>
<dbReference type="PANTHER" id="PTHR30244">
    <property type="entry name" value="TRANSAMINASE"/>
    <property type="match status" value="1"/>
</dbReference>
<dbReference type="GO" id="GO:0008483">
    <property type="term" value="F:transaminase activity"/>
    <property type="evidence" value="ECO:0007669"/>
    <property type="project" value="UniProtKB-KW"/>
</dbReference>
<dbReference type="EMBL" id="LXMD01000021">
    <property type="protein sequence ID" value="OCG74680.1"/>
    <property type="molecule type" value="Genomic_DNA"/>
</dbReference>
<dbReference type="CDD" id="cd00616">
    <property type="entry name" value="AHBA_syn"/>
    <property type="match status" value="1"/>
</dbReference>
<accession>A0A1B9NDL7</accession>
<gene>
    <name evidence="4" type="ORF">A7J15_03875</name>
</gene>
<evidence type="ECO:0000313" key="4">
    <source>
        <dbReference type="EMBL" id="OCG74680.1"/>
    </source>
</evidence>
<dbReference type="InterPro" id="IPR015421">
    <property type="entry name" value="PyrdxlP-dep_Trfase_major"/>
</dbReference>
<dbReference type="InterPro" id="IPR000653">
    <property type="entry name" value="DegT/StrS_aminotransferase"/>
</dbReference>
<evidence type="ECO:0000256" key="2">
    <source>
        <dbReference type="PIRSR" id="PIRSR000390-2"/>
    </source>
</evidence>
<feature type="modified residue" description="N6-(pyridoxal phosphate)lysine" evidence="2">
    <location>
        <position position="195"/>
    </location>
</feature>
<dbReference type="GO" id="GO:0030170">
    <property type="term" value="F:pyridoxal phosphate binding"/>
    <property type="evidence" value="ECO:0007669"/>
    <property type="project" value="TreeGrafter"/>
</dbReference>
<evidence type="ECO:0000256" key="1">
    <source>
        <dbReference type="PIRSR" id="PIRSR000390-1"/>
    </source>
</evidence>
<dbReference type="Gene3D" id="3.40.640.10">
    <property type="entry name" value="Type I PLP-dependent aspartate aminotransferase-like (Major domain)"/>
    <property type="match status" value="1"/>
</dbReference>